<dbReference type="InterPro" id="IPR036291">
    <property type="entry name" value="NAD(P)-bd_dom_sf"/>
</dbReference>
<feature type="domain" description="D-isomer specific 2-hydroxyacid dehydrogenase NAD-binding" evidence="7">
    <location>
        <begin position="131"/>
        <end position="327"/>
    </location>
</feature>
<dbReference type="InterPro" id="IPR029752">
    <property type="entry name" value="D-isomer_DH_CS1"/>
</dbReference>
<dbReference type="InterPro" id="IPR050857">
    <property type="entry name" value="D-2-hydroxyacid_DH"/>
</dbReference>
<protein>
    <recommendedName>
        <fullName evidence="10">D-isomer specific 2-hydroxyacid dehydrogenase NAD-binding domain-containing protein</fullName>
    </recommendedName>
</protein>
<dbReference type="InterPro" id="IPR006139">
    <property type="entry name" value="D-isomer_2_OHA_DH_cat_dom"/>
</dbReference>
<comment type="similarity">
    <text evidence="1 5">Belongs to the D-isomer specific 2-hydroxyacid dehydrogenase family.</text>
</comment>
<evidence type="ECO:0000256" key="1">
    <source>
        <dbReference type="ARBA" id="ARBA00005854"/>
    </source>
</evidence>
<evidence type="ECO:0000256" key="4">
    <source>
        <dbReference type="ARBA" id="ARBA00023027"/>
    </source>
</evidence>
<dbReference type="VEuPathDB" id="FungiDB:sscle_05g045950"/>
<name>A0A1D9Q4F3_SCLS1</name>
<evidence type="ECO:0000256" key="3">
    <source>
        <dbReference type="ARBA" id="ARBA00023002"/>
    </source>
</evidence>
<dbReference type="GO" id="GO:0016616">
    <property type="term" value="F:oxidoreductase activity, acting on the CH-OH group of donors, NAD or NADP as acceptor"/>
    <property type="evidence" value="ECO:0007669"/>
    <property type="project" value="InterPro"/>
</dbReference>
<evidence type="ECO:0008006" key="10">
    <source>
        <dbReference type="Google" id="ProtNLM"/>
    </source>
</evidence>
<dbReference type="GO" id="GO:0051287">
    <property type="term" value="F:NAD binding"/>
    <property type="evidence" value="ECO:0007669"/>
    <property type="project" value="InterPro"/>
</dbReference>
<dbReference type="SUPFAM" id="SSF52283">
    <property type="entry name" value="Formate/glycerate dehydrogenase catalytic domain-like"/>
    <property type="match status" value="1"/>
</dbReference>
<evidence type="ECO:0000256" key="5">
    <source>
        <dbReference type="RuleBase" id="RU003719"/>
    </source>
</evidence>
<dbReference type="OMA" id="KHGAWQQ"/>
<evidence type="ECO:0000313" key="9">
    <source>
        <dbReference type="Proteomes" id="UP000177798"/>
    </source>
</evidence>
<dbReference type="PANTHER" id="PTHR42789:SF1">
    <property type="entry name" value="D-ISOMER SPECIFIC 2-HYDROXYACID DEHYDROGENASE FAMILY PROTEIN (AFU_ORTHOLOGUE AFUA_6G10090)"/>
    <property type="match status" value="1"/>
</dbReference>
<dbReference type="Gene3D" id="3.40.50.720">
    <property type="entry name" value="NAD(P)-binding Rossmann-like Domain"/>
    <property type="match status" value="2"/>
</dbReference>
<evidence type="ECO:0000313" key="8">
    <source>
        <dbReference type="EMBL" id="APA09825.1"/>
    </source>
</evidence>
<dbReference type="Pfam" id="PF02826">
    <property type="entry name" value="2-Hacid_dh_C"/>
    <property type="match status" value="1"/>
</dbReference>
<dbReference type="KEGG" id="ssl:SS1G_05958"/>
<proteinExistence type="inferred from homology"/>
<dbReference type="GO" id="GO:0008652">
    <property type="term" value="P:amino acid biosynthetic process"/>
    <property type="evidence" value="ECO:0007669"/>
    <property type="project" value="UniProtKB-KW"/>
</dbReference>
<keyword evidence="4" id="KW-0520">NAD</keyword>
<sequence length="359" mass="39573">MPPVPRSPIKLAILDDYQGIALKHFETLKPTVEITTFPDTLLPYNDPSTPEDVKSQLVERLKPFTIISSMRERTPFPASLLKELPNLKFLLNAGNRNKGIDMEAAKKYGISVTGTSGNSKTGPDSTTQHTIALILGIARNISWDDKVVKEGGWQTTLATGLAGKTLGTLGLGKLGTSVAKIMYSAFGMKVIAWSSSLTQEAADQKARDCRFATEDEDGEKVFKVVSKEELFSTADVVSVHLVLGDRSKGIVGEKDLDLMKKSALFVNTSRGPLVQQDALLDALQKGKIRGAALDVFDLEPLPADNQWRSTKWGEEGRSQVLLSPHMGYVEEDKMNDWYRQQAENVQRWHDGKELMDVLA</sequence>
<feature type="domain" description="D-isomer specific 2-hydroxyacid dehydrogenase catalytic" evidence="6">
    <location>
        <begin position="51"/>
        <end position="355"/>
    </location>
</feature>
<dbReference type="EMBL" id="CP017818">
    <property type="protein sequence ID" value="APA09825.1"/>
    <property type="molecule type" value="Genomic_DNA"/>
</dbReference>
<accession>A0A1D9Q4F3</accession>
<reference evidence="9" key="1">
    <citation type="journal article" date="2017" name="Genome Biol. Evol.">
        <title>The complete genome sequence of the phytopathogenic fungus Sclerotinia sclerotiorum reveals insights into the genome architecture of broad host range pathogens.</title>
        <authorList>
            <person name="Derbyshire M."/>
            <person name="Denton-Giles M."/>
            <person name="Hegedus D."/>
            <person name="Seifbarghy S."/>
            <person name="Rollins J."/>
            <person name="van Kan J."/>
            <person name="Seidl M.F."/>
            <person name="Faino L."/>
            <person name="Mbengue M."/>
            <person name="Navaud O."/>
            <person name="Raffaele S."/>
            <person name="Hammond-Kosack K."/>
            <person name="Heard S."/>
            <person name="Oliver R."/>
        </authorList>
    </citation>
    <scope>NUCLEOTIDE SEQUENCE [LARGE SCALE GENOMIC DNA]</scope>
    <source>
        <strain evidence="9">ATCC 18683 / 1980 / Ss-1</strain>
    </source>
</reference>
<dbReference type="CDD" id="cd12169">
    <property type="entry name" value="PGDH_like_1"/>
    <property type="match status" value="1"/>
</dbReference>
<evidence type="ECO:0000259" key="6">
    <source>
        <dbReference type="Pfam" id="PF00389"/>
    </source>
</evidence>
<dbReference type="PROSITE" id="PS00065">
    <property type="entry name" value="D_2_HYDROXYACID_DH_1"/>
    <property type="match status" value="1"/>
</dbReference>
<dbReference type="AlphaFoldDB" id="A0A1D9Q4F3"/>
<keyword evidence="2" id="KW-0028">Amino-acid biosynthesis</keyword>
<dbReference type="InterPro" id="IPR006140">
    <property type="entry name" value="D-isomer_DH_NAD-bd"/>
</dbReference>
<organism evidence="8 9">
    <name type="scientific">Sclerotinia sclerotiorum (strain ATCC 18683 / 1980 / Ss-1)</name>
    <name type="common">White mold</name>
    <name type="synonym">Whetzelinia sclerotiorum</name>
    <dbReference type="NCBI Taxonomy" id="665079"/>
    <lineage>
        <taxon>Eukaryota</taxon>
        <taxon>Fungi</taxon>
        <taxon>Dikarya</taxon>
        <taxon>Ascomycota</taxon>
        <taxon>Pezizomycotina</taxon>
        <taxon>Leotiomycetes</taxon>
        <taxon>Helotiales</taxon>
        <taxon>Sclerotiniaceae</taxon>
        <taxon>Sclerotinia</taxon>
    </lineage>
</organism>
<dbReference type="Pfam" id="PF00389">
    <property type="entry name" value="2-Hacid_dh"/>
    <property type="match status" value="1"/>
</dbReference>
<evidence type="ECO:0000259" key="7">
    <source>
        <dbReference type="Pfam" id="PF02826"/>
    </source>
</evidence>
<evidence type="ECO:0000256" key="2">
    <source>
        <dbReference type="ARBA" id="ARBA00022605"/>
    </source>
</evidence>
<gene>
    <name evidence="8" type="ORF">sscle_05g045950</name>
</gene>
<dbReference type="PANTHER" id="PTHR42789">
    <property type="entry name" value="D-ISOMER SPECIFIC 2-HYDROXYACID DEHYDROGENASE FAMILY PROTEIN (AFU_ORTHOLOGUE AFUA_6G10090)"/>
    <property type="match status" value="1"/>
</dbReference>
<keyword evidence="3 5" id="KW-0560">Oxidoreductase</keyword>
<dbReference type="SUPFAM" id="SSF51735">
    <property type="entry name" value="NAD(P)-binding Rossmann-fold domains"/>
    <property type="match status" value="1"/>
</dbReference>
<dbReference type="Proteomes" id="UP000177798">
    <property type="component" value="Chromosome 5"/>
</dbReference>
<dbReference type="OrthoDB" id="298012at2759"/>
<dbReference type="RefSeq" id="XP_001593036.1">
    <property type="nucleotide sequence ID" value="XM_001592986.1"/>
</dbReference>